<reference evidence="2" key="1">
    <citation type="submission" date="2017-02" db="EMBL/GenBank/DDBJ databases">
        <authorList>
            <person name="Varghese N."/>
            <person name="Submissions S."/>
        </authorList>
    </citation>
    <scope>NUCLEOTIDE SEQUENCE [LARGE SCALE GENOMIC DNA]</scope>
    <source>
        <strain evidence="2">ATCC BAA-34</strain>
    </source>
</reference>
<keyword evidence="2" id="KW-1185">Reference proteome</keyword>
<sequence>MEKTKSDCQFLFSVMKRCLSNGIGLLVMVWLSVFLVPEDAQAVTFCNPEYMPPGSCVPYDHMLERQKQREQMMYEQRTRIWSPAQWDDFVRSAKKYDQSKAEEARQKLERWDFHQSKPDERVKACQATFMSLRNGVMFIDMDGSTKGTFIGFFGTGVPKPSKPDQVKVSLTQSGETQTVQAYHLYLPWDGKFGVILFAIPSTKALIESIEDIQDYTVAMNGKTLVSGKWHSGLKARNWLRDCVSRR</sequence>
<organism evidence="1 2">
    <name type="scientific">Trichlorobacter thiogenes</name>
    <dbReference type="NCBI Taxonomy" id="115783"/>
    <lineage>
        <taxon>Bacteria</taxon>
        <taxon>Pseudomonadati</taxon>
        <taxon>Thermodesulfobacteriota</taxon>
        <taxon>Desulfuromonadia</taxon>
        <taxon>Geobacterales</taxon>
        <taxon>Geobacteraceae</taxon>
        <taxon>Trichlorobacter</taxon>
    </lineage>
</organism>
<proteinExistence type="predicted"/>
<dbReference type="AlphaFoldDB" id="A0A1T4KEK2"/>
<name>A0A1T4KEK2_9BACT</name>
<evidence type="ECO:0000313" key="1">
    <source>
        <dbReference type="EMBL" id="SJZ40829.1"/>
    </source>
</evidence>
<protein>
    <submittedName>
        <fullName evidence="1">Uncharacterized protein</fullName>
    </submittedName>
</protein>
<dbReference type="EMBL" id="FUWR01000001">
    <property type="protein sequence ID" value="SJZ40829.1"/>
    <property type="molecule type" value="Genomic_DNA"/>
</dbReference>
<evidence type="ECO:0000313" key="2">
    <source>
        <dbReference type="Proteomes" id="UP000190102"/>
    </source>
</evidence>
<dbReference type="STRING" id="115783.SAMN02745119_00511"/>
<dbReference type="Proteomes" id="UP000190102">
    <property type="component" value="Unassembled WGS sequence"/>
</dbReference>
<dbReference type="OrthoDB" id="8453460at2"/>
<dbReference type="RefSeq" id="WP_078788794.1">
    <property type="nucleotide sequence ID" value="NZ_FUWR01000001.1"/>
</dbReference>
<accession>A0A1T4KEK2</accession>
<gene>
    <name evidence="1" type="ORF">SAMN02745119_00511</name>
</gene>